<keyword evidence="1" id="KW-0547">Nucleotide-binding</keyword>
<dbReference type="Gene3D" id="3.40.50.300">
    <property type="entry name" value="P-loop containing nucleotide triphosphate hydrolases"/>
    <property type="match status" value="1"/>
</dbReference>
<dbReference type="InterPro" id="IPR056443">
    <property type="entry name" value="AEP_C962R"/>
</dbReference>
<dbReference type="Pfam" id="PF23162">
    <property type="entry name" value="AEP_C962R"/>
    <property type="match status" value="1"/>
</dbReference>
<dbReference type="GO" id="GO:0016817">
    <property type="term" value="F:hydrolase activity, acting on acid anhydrides"/>
    <property type="evidence" value="ECO:0007669"/>
    <property type="project" value="InterPro"/>
</dbReference>
<dbReference type="SUPFAM" id="SSF52540">
    <property type="entry name" value="P-loop containing nucleoside triphosphate hydrolases"/>
    <property type="match status" value="1"/>
</dbReference>
<name>A0A6C0IVJ3_9ZZZZ</name>
<evidence type="ECO:0000256" key="3">
    <source>
        <dbReference type="ARBA" id="ARBA00022840"/>
    </source>
</evidence>
<evidence type="ECO:0000256" key="1">
    <source>
        <dbReference type="ARBA" id="ARBA00022741"/>
    </source>
</evidence>
<dbReference type="InterPro" id="IPR014015">
    <property type="entry name" value="Helicase_SF3_DNA-vir"/>
</dbReference>
<evidence type="ECO:0000313" key="5">
    <source>
        <dbReference type="EMBL" id="QHT96669.1"/>
    </source>
</evidence>
<feature type="domain" description="SF3 helicase" evidence="4">
    <location>
        <begin position="587"/>
        <end position="748"/>
    </location>
</feature>
<dbReference type="NCBIfam" id="TIGR01613">
    <property type="entry name" value="primase_Cterm"/>
    <property type="match status" value="1"/>
</dbReference>
<dbReference type="InterPro" id="IPR051620">
    <property type="entry name" value="ORF904-like_C"/>
</dbReference>
<evidence type="ECO:0000259" key="4">
    <source>
        <dbReference type="PROSITE" id="PS51206"/>
    </source>
</evidence>
<dbReference type="InterPro" id="IPR027417">
    <property type="entry name" value="P-loop_NTPase"/>
</dbReference>
<protein>
    <recommendedName>
        <fullName evidence="4">SF3 helicase domain-containing protein</fullName>
    </recommendedName>
</protein>
<sequence>MSSIQNKIKEHINPNKVKKCRSNLEKLLDKHRLDSTTGSSVTHVTLDPAFPGKYSFDKTARKKLNKLVKEGNSYSINMSIAEKPKNYGPIKVDIDLEIPKDDYKEGDRLYDNDFIMKSIELYRESIKKYLDIHDSQLQACVLEKSCVTNKGLTVKDGIHIFFPYIVAHYKVRHLIREEVVTNAKEISMYKTFTRSAEDIFDKSVISSNFWLMYGNSKPKCPPYKLTQLIAHDDSELEFSELINEEDDLVDIFSLQNKNWKETNATPLNSEYSNEDIDFECDNKGIDNSTSNSFETIIPESREDEFRKAKYLVSLLSDERAANYNDWIRTGWALHNTDSGLLQVWVDFSRKCPSKFNEKECHKLWMNMKQGLTIRSLQSWAKEDNPHKYSEYMKTEFEELLKKSLSGDTYSVAKALYTKYFDRFICASIKHNTWYEFKNHRWTRVDGGYTLMKLISEEFVNDYMKVSSEYNLKAINTTGIEREDLQKKASSFQRIVDKLLNLNFKKQIMEEGKYLFHDEDFEDKLDENHDLLGCDNGVYDFAKGEFREGRQDDYITLSTDNKYFPWNPMNPYAKSITTFFAEILPDKEVRDYFLQALSTCLTGHNREEKLYIPTGGGSNGKSLTFELVNLALGKYYISCPVTIMTRGRGSSGAASPELARIKGKRVGVLQEPDNSETMNVGLMKELTGNDAFMARGLFEEPREIKPQIKFFLTCNELPIIPSRDGGTWRRLRVVEFKSKFVDNPSGFGQFKIDTKLKEKIVEWGPVFLSYLVYIYNTMYKKATYLHEPDQVLYSTNAYQMDNDHFLDYFNTKLEEVDDPKAIISKRSVFADFKVWFKEFHEGNKLPRGEQLYRFLDDVLGKANRMGWKNVVFKTDEGGDSDNEIVNDLDI</sequence>
<evidence type="ECO:0000256" key="2">
    <source>
        <dbReference type="ARBA" id="ARBA00022801"/>
    </source>
</evidence>
<accession>A0A6C0IVJ3</accession>
<dbReference type="PANTHER" id="PTHR35372:SF2">
    <property type="entry name" value="SF3 HELICASE DOMAIN-CONTAINING PROTEIN"/>
    <property type="match status" value="1"/>
</dbReference>
<dbReference type="Pfam" id="PF08706">
    <property type="entry name" value="D5_N"/>
    <property type="match status" value="1"/>
</dbReference>
<dbReference type="Pfam" id="PF08707">
    <property type="entry name" value="PriCT_2"/>
    <property type="match status" value="1"/>
</dbReference>
<dbReference type="PROSITE" id="PS51206">
    <property type="entry name" value="SF3_HELICASE_1"/>
    <property type="match status" value="1"/>
</dbReference>
<dbReference type="InterPro" id="IPR006500">
    <property type="entry name" value="Helicase_put_C_phage/plasmid"/>
</dbReference>
<proteinExistence type="predicted"/>
<dbReference type="GO" id="GO:0005524">
    <property type="term" value="F:ATP binding"/>
    <property type="evidence" value="ECO:0007669"/>
    <property type="project" value="UniProtKB-KW"/>
</dbReference>
<dbReference type="EMBL" id="MN740262">
    <property type="protein sequence ID" value="QHT96669.1"/>
    <property type="molecule type" value="Genomic_DNA"/>
</dbReference>
<keyword evidence="3" id="KW-0067">ATP-binding</keyword>
<organism evidence="5">
    <name type="scientific">viral metagenome</name>
    <dbReference type="NCBI Taxonomy" id="1070528"/>
    <lineage>
        <taxon>unclassified sequences</taxon>
        <taxon>metagenomes</taxon>
        <taxon>organismal metagenomes</taxon>
    </lineage>
</organism>
<dbReference type="InterPro" id="IPR014818">
    <property type="entry name" value="Phage/plasmid_primase_P4_C"/>
</dbReference>
<keyword evidence="2" id="KW-0378">Hydrolase</keyword>
<dbReference type="InterPro" id="IPR014819">
    <property type="entry name" value="PriCT_2"/>
</dbReference>
<dbReference type="PANTHER" id="PTHR35372">
    <property type="entry name" value="ATP BINDING PROTEIN-RELATED"/>
    <property type="match status" value="1"/>
</dbReference>
<dbReference type="AlphaFoldDB" id="A0A6C0IVJ3"/>
<reference evidence="5" key="1">
    <citation type="journal article" date="2020" name="Nature">
        <title>Giant virus diversity and host interactions through global metagenomics.</title>
        <authorList>
            <person name="Schulz F."/>
            <person name="Roux S."/>
            <person name="Paez-Espino D."/>
            <person name="Jungbluth S."/>
            <person name="Walsh D.A."/>
            <person name="Denef V.J."/>
            <person name="McMahon K.D."/>
            <person name="Konstantinidis K.T."/>
            <person name="Eloe-Fadrosh E.A."/>
            <person name="Kyrpides N.C."/>
            <person name="Woyke T."/>
        </authorList>
    </citation>
    <scope>NUCLEOTIDE SEQUENCE</scope>
    <source>
        <strain evidence="5">GVMAG-M-3300024302-11</strain>
    </source>
</reference>